<evidence type="ECO:0008006" key="4">
    <source>
        <dbReference type="Google" id="ProtNLM"/>
    </source>
</evidence>
<keyword evidence="1" id="KW-0732">Signal</keyword>
<gene>
    <name evidence="2" type="ORF">KDA27_22495</name>
</gene>
<dbReference type="AlphaFoldDB" id="A0A956NIV2"/>
<accession>A0A956NIV2</accession>
<feature type="signal peptide" evidence="1">
    <location>
        <begin position="1"/>
        <end position="19"/>
    </location>
</feature>
<name>A0A956NIV2_UNCEI</name>
<reference evidence="2" key="2">
    <citation type="journal article" date="2021" name="Microbiome">
        <title>Successional dynamics and alternative stable states in a saline activated sludge microbial community over 9 years.</title>
        <authorList>
            <person name="Wang Y."/>
            <person name="Ye J."/>
            <person name="Ju F."/>
            <person name="Liu L."/>
            <person name="Boyd J.A."/>
            <person name="Deng Y."/>
            <person name="Parks D.H."/>
            <person name="Jiang X."/>
            <person name="Yin X."/>
            <person name="Woodcroft B.J."/>
            <person name="Tyson G.W."/>
            <person name="Hugenholtz P."/>
            <person name="Polz M.F."/>
            <person name="Zhang T."/>
        </authorList>
    </citation>
    <scope>NUCLEOTIDE SEQUENCE</scope>
    <source>
        <strain evidence="2">HKST-UBA02</strain>
    </source>
</reference>
<comment type="caution">
    <text evidence="2">The sequence shown here is derived from an EMBL/GenBank/DDBJ whole genome shotgun (WGS) entry which is preliminary data.</text>
</comment>
<evidence type="ECO:0000313" key="3">
    <source>
        <dbReference type="Proteomes" id="UP000739538"/>
    </source>
</evidence>
<sequence length="302" mass="32887">MMFVRAIRTAIAMPHLLMAAPFVALLLASTALTGAAQSRDAGTPSSAFLSDLAGEWQGTLTYRDYQSDRRVSIPLAMSNTVEKVGGVLHSDIQFTDPGRIIRNLDMSTLSADGSEWIALSVADGEFDEERLIIASFDKTPSGWQVVLTGSGQDDGRPADLRITRTLSGDSFTSTKEVRLQGAPDAEWAFRNGFEVTRVVPSVEQLLGNWKVDLRPTPGADDYFQSFVVRREAEGGTLSGEFYGTPVQNFEVNLDWGYVSFAFTTEDGSGTYHTSGKVVAGRLEGRTHSLGRGFLAEWSAVRE</sequence>
<organism evidence="2 3">
    <name type="scientific">Eiseniibacteriota bacterium</name>
    <dbReference type="NCBI Taxonomy" id="2212470"/>
    <lineage>
        <taxon>Bacteria</taxon>
        <taxon>Candidatus Eiseniibacteriota</taxon>
    </lineage>
</organism>
<reference evidence="2" key="1">
    <citation type="submission" date="2020-04" db="EMBL/GenBank/DDBJ databases">
        <authorList>
            <person name="Zhang T."/>
        </authorList>
    </citation>
    <scope>NUCLEOTIDE SEQUENCE</scope>
    <source>
        <strain evidence="2">HKST-UBA02</strain>
    </source>
</reference>
<feature type="chain" id="PRO_5037309486" description="DUF1579 domain-containing protein" evidence="1">
    <location>
        <begin position="20"/>
        <end position="302"/>
    </location>
</feature>
<protein>
    <recommendedName>
        <fullName evidence="4">DUF1579 domain-containing protein</fullName>
    </recommendedName>
</protein>
<evidence type="ECO:0000313" key="2">
    <source>
        <dbReference type="EMBL" id="MCA9758583.1"/>
    </source>
</evidence>
<proteinExistence type="predicted"/>
<dbReference type="EMBL" id="JAGQHS010000188">
    <property type="protein sequence ID" value="MCA9758583.1"/>
    <property type="molecule type" value="Genomic_DNA"/>
</dbReference>
<dbReference type="Proteomes" id="UP000739538">
    <property type="component" value="Unassembled WGS sequence"/>
</dbReference>
<evidence type="ECO:0000256" key="1">
    <source>
        <dbReference type="SAM" id="SignalP"/>
    </source>
</evidence>